<protein>
    <submittedName>
        <fullName evidence="2">Uncharacterized protein</fullName>
    </submittedName>
</protein>
<keyword evidence="3" id="KW-1185">Reference proteome</keyword>
<dbReference type="AlphaFoldDB" id="A0A085ZI34"/>
<evidence type="ECO:0000256" key="1">
    <source>
        <dbReference type="SAM" id="Phobius"/>
    </source>
</evidence>
<evidence type="ECO:0000313" key="3">
    <source>
        <dbReference type="Proteomes" id="UP000028715"/>
    </source>
</evidence>
<dbReference type="Proteomes" id="UP000028715">
    <property type="component" value="Unassembled WGS sequence"/>
</dbReference>
<feature type="transmembrane region" description="Helical" evidence="1">
    <location>
        <begin position="38"/>
        <end position="61"/>
    </location>
</feature>
<feature type="transmembrane region" description="Helical" evidence="1">
    <location>
        <begin position="12"/>
        <end position="32"/>
    </location>
</feature>
<reference evidence="2 3" key="1">
    <citation type="submission" date="2014-07" db="EMBL/GenBank/DDBJ databases">
        <title>Genome of Flavobacterium reichenbachii LMG 25512.</title>
        <authorList>
            <person name="Stropko S.J."/>
            <person name="Pipes S.E."/>
            <person name="Newman J.D."/>
        </authorList>
    </citation>
    <scope>NUCLEOTIDE SEQUENCE [LARGE SCALE GENOMIC DNA]</scope>
    <source>
        <strain evidence="2 3">LMG 25512</strain>
    </source>
</reference>
<keyword evidence="1" id="KW-0472">Membrane</keyword>
<organism evidence="2 3">
    <name type="scientific">Flavobacterium reichenbachii</name>
    <dbReference type="NCBI Taxonomy" id="362418"/>
    <lineage>
        <taxon>Bacteria</taxon>
        <taxon>Pseudomonadati</taxon>
        <taxon>Bacteroidota</taxon>
        <taxon>Flavobacteriia</taxon>
        <taxon>Flavobacteriales</taxon>
        <taxon>Flavobacteriaceae</taxon>
        <taxon>Flavobacterium</taxon>
    </lineage>
</organism>
<accession>A0A085ZI34</accession>
<gene>
    <name evidence="2" type="ORF">IW19_00490</name>
</gene>
<sequence>MKKIKKYIDENPDVINILLGVILLTIAGFVYFDFEIMFKVFIGVVIFGIVIGLISFLIRILSK</sequence>
<keyword evidence="1" id="KW-0812">Transmembrane</keyword>
<evidence type="ECO:0000313" key="2">
    <source>
        <dbReference type="EMBL" id="KFF04098.1"/>
    </source>
</evidence>
<name>A0A085ZI34_9FLAO</name>
<comment type="caution">
    <text evidence="2">The sequence shown here is derived from an EMBL/GenBank/DDBJ whole genome shotgun (WGS) entry which is preliminary data.</text>
</comment>
<proteinExistence type="predicted"/>
<dbReference type="EMBL" id="JPRL01000001">
    <property type="protein sequence ID" value="KFF04098.1"/>
    <property type="molecule type" value="Genomic_DNA"/>
</dbReference>
<keyword evidence="1" id="KW-1133">Transmembrane helix</keyword>